<accession>A0ABY8R300</accession>
<proteinExistence type="predicted"/>
<keyword evidence="1" id="KW-0732">Signal</keyword>
<dbReference type="PANTHER" id="PTHR30032:SF8">
    <property type="entry name" value="GERMINATION-SPECIFIC N-ACETYLMURAMOYL-L-ALANINE AMIDASE"/>
    <property type="match status" value="1"/>
</dbReference>
<dbReference type="InterPro" id="IPR007253">
    <property type="entry name" value="Cell_wall-bd_2"/>
</dbReference>
<protein>
    <submittedName>
        <fullName evidence="2">Cell wall-binding repeat-containing protein</fullName>
    </submittedName>
</protein>
<evidence type="ECO:0000256" key="1">
    <source>
        <dbReference type="SAM" id="SignalP"/>
    </source>
</evidence>
<name>A0ABY8R300_PARBF</name>
<keyword evidence="3" id="KW-1185">Reference proteome</keyword>
<evidence type="ECO:0000313" key="2">
    <source>
        <dbReference type="EMBL" id="WGX75937.1"/>
    </source>
</evidence>
<dbReference type="InterPro" id="IPR051922">
    <property type="entry name" value="Bact_Sporulation_Assoc"/>
</dbReference>
<gene>
    <name evidence="2" type="ORF">QJS64_19060</name>
</gene>
<feature type="signal peptide" evidence="1">
    <location>
        <begin position="1"/>
        <end position="25"/>
    </location>
</feature>
<organism evidence="2 3">
    <name type="scientific">Paraclostridium bifermentans</name>
    <name type="common">Clostridium bifermentans</name>
    <dbReference type="NCBI Taxonomy" id="1490"/>
    <lineage>
        <taxon>Bacteria</taxon>
        <taxon>Bacillati</taxon>
        <taxon>Bacillota</taxon>
        <taxon>Clostridia</taxon>
        <taxon>Peptostreptococcales</taxon>
        <taxon>Peptostreptococcaceae</taxon>
        <taxon>Paraclostridium</taxon>
    </lineage>
</organism>
<sequence>MKKRNIAISVLTTSAILLMSPAAYANSVEEKKLVGVDRYETAIKVSQDGWKSAENAIIVNSSAIVDALSVTPLANLKNAPILLTQQDYLNKDTKKNWRD</sequence>
<dbReference type="EMBL" id="CP124685">
    <property type="protein sequence ID" value="WGX75937.1"/>
    <property type="molecule type" value="Genomic_DNA"/>
</dbReference>
<reference evidence="2 3" key="1">
    <citation type="submission" date="2023-04" db="EMBL/GenBank/DDBJ databases">
        <title>Bacteria Genome Submission.</title>
        <authorList>
            <person name="Isaac P."/>
        </authorList>
    </citation>
    <scope>NUCLEOTIDE SEQUENCE [LARGE SCALE GENOMIC DNA]</scope>
    <source>
        <strain evidence="2 3">SampleS7P1</strain>
    </source>
</reference>
<feature type="chain" id="PRO_5047038065" evidence="1">
    <location>
        <begin position="26"/>
        <end position="99"/>
    </location>
</feature>
<dbReference type="Proteomes" id="UP001239169">
    <property type="component" value="Chromosome"/>
</dbReference>
<dbReference type="PANTHER" id="PTHR30032">
    <property type="entry name" value="N-ACETYLMURAMOYL-L-ALANINE AMIDASE-RELATED"/>
    <property type="match status" value="1"/>
</dbReference>
<dbReference type="Pfam" id="PF04122">
    <property type="entry name" value="CW_binding_2"/>
    <property type="match status" value="1"/>
</dbReference>
<evidence type="ECO:0000313" key="3">
    <source>
        <dbReference type="Proteomes" id="UP001239169"/>
    </source>
</evidence>